<reference evidence="2 3" key="1">
    <citation type="journal article" date="2016" name="Proc. Natl. Acad. Sci. U.S.A.">
        <title>Comparative genomics of biotechnologically important yeasts.</title>
        <authorList>
            <person name="Riley R."/>
            <person name="Haridas S."/>
            <person name="Wolfe K.H."/>
            <person name="Lopes M.R."/>
            <person name="Hittinger C.T."/>
            <person name="Goeker M."/>
            <person name="Salamov A.A."/>
            <person name="Wisecaver J.H."/>
            <person name="Long T.M."/>
            <person name="Calvey C.H."/>
            <person name="Aerts A.L."/>
            <person name="Barry K.W."/>
            <person name="Choi C."/>
            <person name="Clum A."/>
            <person name="Coughlan A.Y."/>
            <person name="Deshpande S."/>
            <person name="Douglass A.P."/>
            <person name="Hanson S.J."/>
            <person name="Klenk H.-P."/>
            <person name="LaButti K.M."/>
            <person name="Lapidus A."/>
            <person name="Lindquist E.A."/>
            <person name="Lipzen A.M."/>
            <person name="Meier-Kolthoff J.P."/>
            <person name="Ohm R.A."/>
            <person name="Otillar R.P."/>
            <person name="Pangilinan J.L."/>
            <person name="Peng Y."/>
            <person name="Rokas A."/>
            <person name="Rosa C.A."/>
            <person name="Scheuner C."/>
            <person name="Sibirny A.A."/>
            <person name="Slot J.C."/>
            <person name="Stielow J.B."/>
            <person name="Sun H."/>
            <person name="Kurtzman C.P."/>
            <person name="Blackwell M."/>
            <person name="Grigoriev I.V."/>
            <person name="Jeffries T.W."/>
        </authorList>
    </citation>
    <scope>NUCLEOTIDE SEQUENCE [LARGE SCALE GENOMIC DNA]</scope>
    <source>
        <strain evidence="3">ATCC 58044 / CBS 1984 / NCYC 433 / NRRL Y-366-8</strain>
    </source>
</reference>
<accession>A0A1E3P8U0</accession>
<proteinExistence type="predicted"/>
<dbReference type="EMBL" id="KV454208">
    <property type="protein sequence ID" value="ODQ61788.1"/>
    <property type="molecule type" value="Genomic_DNA"/>
</dbReference>
<dbReference type="GeneID" id="30200136"/>
<feature type="non-terminal residue" evidence="2">
    <location>
        <position position="248"/>
    </location>
</feature>
<protein>
    <submittedName>
        <fullName evidence="2">Uncharacterized protein</fullName>
    </submittedName>
</protein>
<sequence length="248" mass="29252">MIYQTVVGNGLVETQNKELLQWLAICFTTIFADCDDSEKLKKKKDISNTKNLKWWNSALENDKSVIFFRTFGWYEFLNGQFEKAFNSYIKKLGEFKDALRDYKSEVHELDIQNNYIKLEDILYKVLPNVKIPKALQDITANRIKFTLNIKDLLKPEDLVCLASWIKVFHNSDESTEATDENEKLEIHVENKANLYKKLVLNEEIGEEKVCKVLKDKDGNHIEPDSFRRLNKKRQRREEEVHTRTPTYP</sequence>
<name>A0A1E3P8U0_WICAA</name>
<evidence type="ECO:0000313" key="3">
    <source>
        <dbReference type="Proteomes" id="UP000094112"/>
    </source>
</evidence>
<evidence type="ECO:0000313" key="2">
    <source>
        <dbReference type="EMBL" id="ODQ61788.1"/>
    </source>
</evidence>
<keyword evidence="3" id="KW-1185">Reference proteome</keyword>
<dbReference type="AlphaFoldDB" id="A0A1E3P8U0"/>
<dbReference type="RefSeq" id="XP_019040995.1">
    <property type="nucleotide sequence ID" value="XM_019182890.1"/>
</dbReference>
<feature type="region of interest" description="Disordered" evidence="1">
    <location>
        <begin position="217"/>
        <end position="248"/>
    </location>
</feature>
<organism evidence="2 3">
    <name type="scientific">Wickerhamomyces anomalus (strain ATCC 58044 / CBS 1984 / NCYC 433 / NRRL Y-366-8)</name>
    <name type="common">Yeast</name>
    <name type="synonym">Hansenula anomala</name>
    <dbReference type="NCBI Taxonomy" id="683960"/>
    <lineage>
        <taxon>Eukaryota</taxon>
        <taxon>Fungi</taxon>
        <taxon>Dikarya</taxon>
        <taxon>Ascomycota</taxon>
        <taxon>Saccharomycotina</taxon>
        <taxon>Saccharomycetes</taxon>
        <taxon>Phaffomycetales</taxon>
        <taxon>Wickerhamomycetaceae</taxon>
        <taxon>Wickerhamomyces</taxon>
    </lineage>
</organism>
<dbReference type="Proteomes" id="UP000094112">
    <property type="component" value="Unassembled WGS sequence"/>
</dbReference>
<gene>
    <name evidence="2" type="ORF">WICANDRAFT_59866</name>
</gene>
<feature type="compositionally biased region" description="Basic and acidic residues" evidence="1">
    <location>
        <begin position="217"/>
        <end position="227"/>
    </location>
</feature>
<evidence type="ECO:0000256" key="1">
    <source>
        <dbReference type="SAM" id="MobiDB-lite"/>
    </source>
</evidence>